<keyword evidence="6" id="KW-0072">Autophagy</keyword>
<evidence type="ECO:0000313" key="9">
    <source>
        <dbReference type="EMBL" id="CAG8289847.1"/>
    </source>
</evidence>
<dbReference type="Proteomes" id="UP001153618">
    <property type="component" value="Unassembled WGS sequence"/>
</dbReference>
<evidence type="ECO:0000256" key="6">
    <source>
        <dbReference type="ARBA" id="ARBA00023006"/>
    </source>
</evidence>
<feature type="compositionally biased region" description="Basic and acidic residues" evidence="7">
    <location>
        <begin position="297"/>
        <end position="314"/>
    </location>
</feature>
<feature type="compositionally biased region" description="Polar residues" evidence="7">
    <location>
        <begin position="360"/>
        <end position="391"/>
    </location>
</feature>
<name>A0A9W4IIX6_PENOL</name>
<evidence type="ECO:0000256" key="4">
    <source>
        <dbReference type="ARBA" id="ARBA00022448"/>
    </source>
</evidence>
<dbReference type="InterPro" id="IPR040666">
    <property type="entry name" value="Atg29_N"/>
</dbReference>
<proteinExistence type="inferred from homology"/>
<evidence type="ECO:0000259" key="8">
    <source>
        <dbReference type="Pfam" id="PF18388"/>
    </source>
</evidence>
<dbReference type="InterPro" id="IPR039113">
    <property type="entry name" value="ATG29"/>
</dbReference>
<feature type="compositionally biased region" description="Basic and acidic residues" evidence="7">
    <location>
        <begin position="192"/>
        <end position="210"/>
    </location>
</feature>
<reference evidence="9" key="1">
    <citation type="submission" date="2021-07" db="EMBL/GenBank/DDBJ databases">
        <authorList>
            <person name="Branca A.L. A."/>
        </authorList>
    </citation>
    <scope>NUCLEOTIDE SEQUENCE</scope>
</reference>
<evidence type="ECO:0000256" key="1">
    <source>
        <dbReference type="ARBA" id="ARBA00004329"/>
    </source>
</evidence>
<evidence type="ECO:0000256" key="7">
    <source>
        <dbReference type="SAM" id="MobiDB-lite"/>
    </source>
</evidence>
<dbReference type="PANTHER" id="PTHR40012">
    <property type="entry name" value="AUTOPHAGY-RELATED PROTEIN 29"/>
    <property type="match status" value="1"/>
</dbReference>
<comment type="subcellular location">
    <subcellularLocation>
        <location evidence="1">Preautophagosomal structure</location>
    </subcellularLocation>
</comment>
<comment type="caution">
    <text evidence="9">The sequence shown here is derived from an EMBL/GenBank/DDBJ whole genome shotgun (WGS) entry which is preliminary data.</text>
</comment>
<keyword evidence="10" id="KW-1185">Reference proteome</keyword>
<dbReference type="PANTHER" id="PTHR40012:SF1">
    <property type="entry name" value="AUTOPHAGY-RELATED PROTEIN 29"/>
    <property type="match status" value="1"/>
</dbReference>
<dbReference type="GO" id="GO:0000045">
    <property type="term" value="P:autophagosome assembly"/>
    <property type="evidence" value="ECO:0007669"/>
    <property type="project" value="InterPro"/>
</dbReference>
<dbReference type="GO" id="GO:0000407">
    <property type="term" value="C:phagophore assembly site"/>
    <property type="evidence" value="ECO:0007669"/>
    <property type="project" value="UniProtKB-SubCell"/>
</dbReference>
<dbReference type="OrthoDB" id="21072at2759"/>
<dbReference type="Pfam" id="PF18388">
    <property type="entry name" value="ATG29_N"/>
    <property type="match status" value="1"/>
</dbReference>
<comment type="similarity">
    <text evidence="2">Belongs to the ATG29 family.</text>
</comment>
<feature type="compositionally biased region" description="Low complexity" evidence="7">
    <location>
        <begin position="316"/>
        <end position="330"/>
    </location>
</feature>
<feature type="region of interest" description="Disordered" evidence="7">
    <location>
        <begin position="178"/>
        <end position="391"/>
    </location>
</feature>
<gene>
    <name evidence="9" type="ORF">POLS_LOCUS9665</name>
</gene>
<feature type="compositionally biased region" description="Low complexity" evidence="7">
    <location>
        <begin position="115"/>
        <end position="129"/>
    </location>
</feature>
<dbReference type="InterPro" id="IPR039362">
    <property type="entry name" value="ATG29_sf"/>
</dbReference>
<keyword evidence="5" id="KW-0653">Protein transport</keyword>
<dbReference type="Gene3D" id="1.10.10.2570">
    <property type="match status" value="1"/>
</dbReference>
<dbReference type="EMBL" id="CAJVOS010000104">
    <property type="protein sequence ID" value="CAG8289847.1"/>
    <property type="molecule type" value="Genomic_DNA"/>
</dbReference>
<feature type="domain" description="Atg29 N-terminal" evidence="8">
    <location>
        <begin position="11"/>
        <end position="55"/>
    </location>
</feature>
<evidence type="ECO:0000256" key="5">
    <source>
        <dbReference type="ARBA" id="ARBA00022927"/>
    </source>
</evidence>
<dbReference type="GO" id="GO:0015031">
    <property type="term" value="P:protein transport"/>
    <property type="evidence" value="ECO:0007669"/>
    <property type="project" value="UniProtKB-KW"/>
</dbReference>
<evidence type="ECO:0000256" key="3">
    <source>
        <dbReference type="ARBA" id="ARBA00013784"/>
    </source>
</evidence>
<evidence type="ECO:0000256" key="2">
    <source>
        <dbReference type="ARBA" id="ARBA00010082"/>
    </source>
</evidence>
<protein>
    <recommendedName>
        <fullName evidence="3">Autophagy-related protein 29</fullName>
    </recommendedName>
</protein>
<dbReference type="AlphaFoldDB" id="A0A9W4IIX6"/>
<keyword evidence="4" id="KW-0813">Transport</keyword>
<accession>A0A9W4IIX6</accession>
<evidence type="ECO:0000313" key="10">
    <source>
        <dbReference type="Proteomes" id="UP001153618"/>
    </source>
</evidence>
<organism evidence="9 10">
    <name type="scientific">Penicillium olsonii</name>
    <dbReference type="NCBI Taxonomy" id="99116"/>
    <lineage>
        <taxon>Eukaryota</taxon>
        <taxon>Fungi</taxon>
        <taxon>Dikarya</taxon>
        <taxon>Ascomycota</taxon>
        <taxon>Pezizomycotina</taxon>
        <taxon>Eurotiomycetes</taxon>
        <taxon>Eurotiomycetidae</taxon>
        <taxon>Eurotiales</taxon>
        <taxon>Aspergillaceae</taxon>
        <taxon>Penicillium</taxon>
    </lineage>
</organism>
<sequence>MAKFPPGETNYTVFIRLPFPRGDFEDPPPVEWNATKDLDLWDILSRPSKGDIDCMQAPQVHDCLDVDLADTITGKALAEHFDVTLQFLLQQAAWLYDRQLSQVRAKMRKVGTTQSNSPSPTPGSVSGSTALGGQPSRETIVPGSRAPSRQVSHQPEIVQRAVEPRPISVESANLVNQARAQISPRTEIPAENDSHWDSLGRRPSAVRRDQAPVSPLPHSPYDEEPLSSSMSEESESDEEDNRRALRFKRFGKASVQRSGLRDDEDDEDETPAFLPMVREPQPSHQRPGQELSATLRLDAERATGPRRRGPDPRVPRVPVASESSTSSMSSAGPIGLSPGEARRADYRTPASGPQRALGPRQNSRRSNASGRETSDGTPSMGSSFSDLDGTSSEFNDGYFINAVPDASVTQSALEEALLSNMQHGGMASRMSTISQALRSRYLQ</sequence>
<feature type="region of interest" description="Disordered" evidence="7">
    <location>
        <begin position="107"/>
        <end position="164"/>
    </location>
</feature>